<keyword evidence="5" id="KW-0808">Transferase</keyword>
<comment type="caution">
    <text evidence="14">The sequence shown here is derived from an EMBL/GenBank/DDBJ whole genome shotgun (WGS) entry which is preliminary data.</text>
</comment>
<dbReference type="InterPro" id="IPR036097">
    <property type="entry name" value="HisK_dim/P_sf"/>
</dbReference>
<dbReference type="SMART" id="SM00304">
    <property type="entry name" value="HAMP"/>
    <property type="match status" value="1"/>
</dbReference>
<dbReference type="SUPFAM" id="SSF158472">
    <property type="entry name" value="HAMP domain-like"/>
    <property type="match status" value="1"/>
</dbReference>
<dbReference type="CDD" id="cd06225">
    <property type="entry name" value="HAMP"/>
    <property type="match status" value="1"/>
</dbReference>
<keyword evidence="10 11" id="KW-0472">Membrane</keyword>
<dbReference type="AlphaFoldDB" id="A0A511DE42"/>
<dbReference type="Pfam" id="PF00512">
    <property type="entry name" value="HisKA"/>
    <property type="match status" value="1"/>
</dbReference>
<gene>
    <name evidence="14" type="primary">mtrB</name>
    <name evidence="14" type="ORF">PSU4_19960</name>
</gene>
<dbReference type="PRINTS" id="PR00344">
    <property type="entry name" value="BCTRLSENSOR"/>
</dbReference>
<dbReference type="InterPro" id="IPR036890">
    <property type="entry name" value="HATPase_C_sf"/>
</dbReference>
<dbReference type="GO" id="GO:0005886">
    <property type="term" value="C:plasma membrane"/>
    <property type="evidence" value="ECO:0007669"/>
    <property type="project" value="UniProtKB-SubCell"/>
</dbReference>
<evidence type="ECO:0000256" key="10">
    <source>
        <dbReference type="ARBA" id="ARBA00023136"/>
    </source>
</evidence>
<evidence type="ECO:0000256" key="8">
    <source>
        <dbReference type="ARBA" id="ARBA00022989"/>
    </source>
</evidence>
<dbReference type="CDD" id="cd00075">
    <property type="entry name" value="HATPase"/>
    <property type="match status" value="1"/>
</dbReference>
<dbReference type="InterPro" id="IPR004358">
    <property type="entry name" value="Sig_transdc_His_kin-like_C"/>
</dbReference>
<dbReference type="SUPFAM" id="SSF55874">
    <property type="entry name" value="ATPase domain of HSP90 chaperone/DNA topoisomerase II/histidine kinase"/>
    <property type="match status" value="1"/>
</dbReference>
<evidence type="ECO:0000259" key="12">
    <source>
        <dbReference type="PROSITE" id="PS50109"/>
    </source>
</evidence>
<dbReference type="PANTHER" id="PTHR45436">
    <property type="entry name" value="SENSOR HISTIDINE KINASE YKOH"/>
    <property type="match status" value="1"/>
</dbReference>
<feature type="domain" description="HAMP" evidence="13">
    <location>
        <begin position="193"/>
        <end position="245"/>
    </location>
</feature>
<feature type="transmembrane region" description="Helical" evidence="11">
    <location>
        <begin position="166"/>
        <end position="187"/>
    </location>
</feature>
<sequence length="464" mass="49988">MTVRPRPWRGAWAKLTLRRRVAVAFALVSMVVTGLLAAATWNLASNYLVAQREQSATRQASVNVLLVEEALRSGTTESLDDLLTGLAGGPDTTIALRRAGTWTTSGRQVDLAALPTQLRHLAKQGVPVRQRTVSAGIPVLVVALPVYEDGAVYLEMFPLSELDRTLRFLSAVLLAGVAVSAVLGFTLGSWAGRRALRPLGELTDAAARVAAGDLAARLPQVDDAELGPLVETFNDTADALQRRVQRDVQFAGNVSHELRSPLTTMINAVAVLRRRSADMPSAASQAVALLDADVHRFRRMVIDLLEISRADREIDERDLERCDVQEVVAHSVAERESCPPAEVVGVPPLVLADRRRLDRVVCNLLDNAGNHGGGVTRVAVIGRDQWVRLEVDDGGPGVPPAQREQIFERFTRGDLAGSRGEDTGTGLGLALVAQHVARHHGRVWVEDRPGGGARFVVELPGIGS</sequence>
<evidence type="ECO:0000256" key="7">
    <source>
        <dbReference type="ARBA" id="ARBA00022777"/>
    </source>
</evidence>
<dbReference type="PROSITE" id="PS50885">
    <property type="entry name" value="HAMP"/>
    <property type="match status" value="1"/>
</dbReference>
<dbReference type="OrthoDB" id="5242752at2"/>
<evidence type="ECO:0000256" key="3">
    <source>
        <dbReference type="ARBA" id="ARBA00012438"/>
    </source>
</evidence>
<evidence type="ECO:0000256" key="11">
    <source>
        <dbReference type="SAM" id="Phobius"/>
    </source>
</evidence>
<evidence type="ECO:0000256" key="2">
    <source>
        <dbReference type="ARBA" id="ARBA00004236"/>
    </source>
</evidence>
<comment type="catalytic activity">
    <reaction evidence="1">
        <text>ATP + protein L-histidine = ADP + protein N-phospho-L-histidine.</text>
        <dbReference type="EC" id="2.7.13.3"/>
    </reaction>
</comment>
<evidence type="ECO:0000256" key="6">
    <source>
        <dbReference type="ARBA" id="ARBA00022692"/>
    </source>
</evidence>
<dbReference type="GO" id="GO:0000155">
    <property type="term" value="F:phosphorelay sensor kinase activity"/>
    <property type="evidence" value="ECO:0007669"/>
    <property type="project" value="InterPro"/>
</dbReference>
<comment type="subcellular location">
    <subcellularLocation>
        <location evidence="2">Cell membrane</location>
    </subcellularLocation>
</comment>
<evidence type="ECO:0000256" key="1">
    <source>
        <dbReference type="ARBA" id="ARBA00000085"/>
    </source>
</evidence>
<evidence type="ECO:0000313" key="14">
    <source>
        <dbReference type="EMBL" id="GEL23042.1"/>
    </source>
</evidence>
<keyword evidence="15" id="KW-1185">Reference proteome</keyword>
<dbReference type="InterPro" id="IPR050428">
    <property type="entry name" value="TCS_sensor_his_kinase"/>
</dbReference>
<keyword evidence="6 11" id="KW-0812">Transmembrane</keyword>
<dbReference type="Proteomes" id="UP000321685">
    <property type="component" value="Unassembled WGS sequence"/>
</dbReference>
<dbReference type="Pfam" id="PF00672">
    <property type="entry name" value="HAMP"/>
    <property type="match status" value="1"/>
</dbReference>
<name>A0A511DE42_9PSEU</name>
<dbReference type="InterPro" id="IPR003660">
    <property type="entry name" value="HAMP_dom"/>
</dbReference>
<evidence type="ECO:0000256" key="9">
    <source>
        <dbReference type="ARBA" id="ARBA00023012"/>
    </source>
</evidence>
<dbReference type="Gene3D" id="1.10.287.130">
    <property type="match status" value="1"/>
</dbReference>
<feature type="domain" description="Histidine kinase" evidence="12">
    <location>
        <begin position="253"/>
        <end position="463"/>
    </location>
</feature>
<proteinExistence type="predicted"/>
<keyword evidence="7 14" id="KW-0418">Kinase</keyword>
<dbReference type="CDD" id="cd00082">
    <property type="entry name" value="HisKA"/>
    <property type="match status" value="1"/>
</dbReference>
<dbReference type="InterPro" id="IPR003661">
    <property type="entry name" value="HisK_dim/P_dom"/>
</dbReference>
<accession>A0A511DE42</accession>
<dbReference type="SMART" id="SM00387">
    <property type="entry name" value="HATPase_c"/>
    <property type="match status" value="1"/>
</dbReference>
<dbReference type="PROSITE" id="PS50109">
    <property type="entry name" value="HIS_KIN"/>
    <property type="match status" value="1"/>
</dbReference>
<dbReference type="SMART" id="SM00388">
    <property type="entry name" value="HisKA"/>
    <property type="match status" value="1"/>
</dbReference>
<evidence type="ECO:0000256" key="4">
    <source>
        <dbReference type="ARBA" id="ARBA00022553"/>
    </source>
</evidence>
<dbReference type="InterPro" id="IPR003594">
    <property type="entry name" value="HATPase_dom"/>
</dbReference>
<evidence type="ECO:0000256" key="5">
    <source>
        <dbReference type="ARBA" id="ARBA00022679"/>
    </source>
</evidence>
<dbReference type="Gene3D" id="6.10.340.10">
    <property type="match status" value="1"/>
</dbReference>
<organism evidence="14 15">
    <name type="scientific">Pseudonocardia sulfidoxydans NBRC 16205</name>
    <dbReference type="NCBI Taxonomy" id="1223511"/>
    <lineage>
        <taxon>Bacteria</taxon>
        <taxon>Bacillati</taxon>
        <taxon>Actinomycetota</taxon>
        <taxon>Actinomycetes</taxon>
        <taxon>Pseudonocardiales</taxon>
        <taxon>Pseudonocardiaceae</taxon>
        <taxon>Pseudonocardia</taxon>
    </lineage>
</organism>
<keyword evidence="4" id="KW-0597">Phosphoprotein</keyword>
<reference evidence="14 15" key="1">
    <citation type="submission" date="2019-07" db="EMBL/GenBank/DDBJ databases">
        <title>Whole genome shotgun sequence of Pseudonocardia sulfidoxydans NBRC 16205.</title>
        <authorList>
            <person name="Hosoyama A."/>
            <person name="Uohara A."/>
            <person name="Ohji S."/>
            <person name="Ichikawa N."/>
        </authorList>
    </citation>
    <scope>NUCLEOTIDE SEQUENCE [LARGE SCALE GENOMIC DNA]</scope>
    <source>
        <strain evidence="14 15">NBRC 16205</strain>
    </source>
</reference>
<dbReference type="Gene3D" id="3.30.565.10">
    <property type="entry name" value="Histidine kinase-like ATPase, C-terminal domain"/>
    <property type="match status" value="1"/>
</dbReference>
<evidence type="ECO:0000313" key="15">
    <source>
        <dbReference type="Proteomes" id="UP000321685"/>
    </source>
</evidence>
<dbReference type="EMBL" id="BJVJ01000015">
    <property type="protein sequence ID" value="GEL23042.1"/>
    <property type="molecule type" value="Genomic_DNA"/>
</dbReference>
<dbReference type="PANTHER" id="PTHR45436:SF5">
    <property type="entry name" value="SENSOR HISTIDINE KINASE TRCS"/>
    <property type="match status" value="1"/>
</dbReference>
<dbReference type="EC" id="2.7.13.3" evidence="3"/>
<evidence type="ECO:0000259" key="13">
    <source>
        <dbReference type="PROSITE" id="PS50885"/>
    </source>
</evidence>
<dbReference type="SUPFAM" id="SSF47384">
    <property type="entry name" value="Homodimeric domain of signal transducing histidine kinase"/>
    <property type="match status" value="1"/>
</dbReference>
<keyword evidence="8 11" id="KW-1133">Transmembrane helix</keyword>
<dbReference type="RefSeq" id="WP_147105388.1">
    <property type="nucleotide sequence ID" value="NZ_BJVJ01000015.1"/>
</dbReference>
<keyword evidence="9" id="KW-0902">Two-component regulatory system</keyword>
<dbReference type="Pfam" id="PF02518">
    <property type="entry name" value="HATPase_c"/>
    <property type="match status" value="1"/>
</dbReference>
<feature type="transmembrane region" description="Helical" evidence="11">
    <location>
        <begin position="21"/>
        <end position="44"/>
    </location>
</feature>
<protein>
    <recommendedName>
        <fullName evidence="3">histidine kinase</fullName>
        <ecNumber evidence="3">2.7.13.3</ecNumber>
    </recommendedName>
</protein>
<dbReference type="InterPro" id="IPR005467">
    <property type="entry name" value="His_kinase_dom"/>
</dbReference>